<dbReference type="AlphaFoldDB" id="A0A174K7H2"/>
<dbReference type="RefSeq" id="WP_138334208.1">
    <property type="nucleotide sequence ID" value="NZ_CZAI01000003.1"/>
</dbReference>
<protein>
    <submittedName>
        <fullName evidence="1">Uncharacterized protein</fullName>
    </submittedName>
</protein>
<dbReference type="SUPFAM" id="SSF51905">
    <property type="entry name" value="FAD/NAD(P)-binding domain"/>
    <property type="match status" value="1"/>
</dbReference>
<evidence type="ECO:0000313" key="3">
    <source>
        <dbReference type="Proteomes" id="UP000095657"/>
    </source>
</evidence>
<evidence type="ECO:0000313" key="1">
    <source>
        <dbReference type="EMBL" id="CUP08022.1"/>
    </source>
</evidence>
<sequence>MKIRNNRLLNRILSVYANRLCNHNDHYELRYCGYCDLLDQEANDYVYELLASGQPAMISKFGSVELSNLVARHIDETTGLTKEIINDYLHYNNVTINYKGALTNLCSNAGFFPYDLDLGLRWYRLMIQDIKEVDVLGSYIYEEKYIAQSMNCLKRVNIDGYFSPFSWNNPWSKVLKGKKVLVVHPFVESIKYQYENNREHLFENPDVLPEFKELILVKAVQTQADAKDSRFKDWFEALQYMKDEIDKCDYDIALIGCGAYGMCLAAHVKRQGKQAVHLASMTQMLFGVYGKRWLDSEPEYRKYINKYWIRPDKKEKPQGADKIEGGCYW</sequence>
<dbReference type="Proteomes" id="UP000095657">
    <property type="component" value="Unassembled WGS sequence"/>
</dbReference>
<reference evidence="2" key="2">
    <citation type="submission" date="2023-07" db="EMBL/GenBank/DDBJ databases">
        <title>Whole Genome Sequencing of Colonoscopy isolates.</title>
        <authorList>
            <person name="Surve S.V."/>
            <person name="Valls R.A."/>
            <person name="Barrak K.E."/>
            <person name="Gardner T.B."/>
            <person name="O'Toole G.A."/>
        </authorList>
    </citation>
    <scope>NUCLEOTIDE SEQUENCE</scope>
    <source>
        <strain evidence="2">GP0119</strain>
    </source>
</reference>
<name>A0A174K7H2_9BACE</name>
<dbReference type="Proteomes" id="UP001170023">
    <property type="component" value="Unassembled WGS sequence"/>
</dbReference>
<gene>
    <name evidence="1" type="ORF">ERS852494_01431</name>
    <name evidence="2" type="ORF">Q4469_21870</name>
</gene>
<evidence type="ECO:0000313" key="2">
    <source>
        <dbReference type="EMBL" id="MDO6360295.1"/>
    </source>
</evidence>
<dbReference type="STRING" id="47678.ERS852494_01431"/>
<dbReference type="EMBL" id="CZAI01000003">
    <property type="protein sequence ID" value="CUP08022.1"/>
    <property type="molecule type" value="Genomic_DNA"/>
</dbReference>
<dbReference type="EMBL" id="JAUONL010000035">
    <property type="protein sequence ID" value="MDO6360295.1"/>
    <property type="molecule type" value="Genomic_DNA"/>
</dbReference>
<reference evidence="1 3" key="1">
    <citation type="submission" date="2015-09" db="EMBL/GenBank/DDBJ databases">
        <authorList>
            <consortium name="Pathogen Informatics"/>
        </authorList>
    </citation>
    <scope>NUCLEOTIDE SEQUENCE [LARGE SCALE GENOMIC DNA]</scope>
    <source>
        <strain evidence="1 3">2789STDY5834880</strain>
    </source>
</reference>
<dbReference type="InterPro" id="IPR036188">
    <property type="entry name" value="FAD/NAD-bd_sf"/>
</dbReference>
<proteinExistence type="predicted"/>
<accession>A0A174K7H2</accession>
<organism evidence="1 3">
    <name type="scientific">Bacteroides caccae</name>
    <dbReference type="NCBI Taxonomy" id="47678"/>
    <lineage>
        <taxon>Bacteria</taxon>
        <taxon>Pseudomonadati</taxon>
        <taxon>Bacteroidota</taxon>
        <taxon>Bacteroidia</taxon>
        <taxon>Bacteroidales</taxon>
        <taxon>Bacteroidaceae</taxon>
        <taxon>Bacteroides</taxon>
    </lineage>
</organism>